<evidence type="ECO:0000256" key="6">
    <source>
        <dbReference type="ARBA" id="ARBA00023125"/>
    </source>
</evidence>
<keyword evidence="17" id="KW-1185">Reference proteome</keyword>
<protein>
    <recommendedName>
        <fullName evidence="9">DNA 3'-5' helicase</fullName>
        <ecNumber evidence="9">5.6.2.4</ecNumber>
    </recommendedName>
</protein>
<keyword evidence="12" id="KW-0175">Coiled coil</keyword>
<evidence type="ECO:0000256" key="1">
    <source>
        <dbReference type="ARBA" id="ARBA00009922"/>
    </source>
</evidence>
<dbReference type="InterPro" id="IPR027417">
    <property type="entry name" value="P-loop_NTPase"/>
</dbReference>
<feature type="domain" description="UvrD-like helicase ATP-binding" evidence="14">
    <location>
        <begin position="8"/>
        <end position="283"/>
    </location>
</feature>
<evidence type="ECO:0000313" key="16">
    <source>
        <dbReference type="EMBL" id="SHK66921.1"/>
    </source>
</evidence>
<sequence>MNFERELAELNEYQRAAVLDENAACIVSAKVGSGKTTVLISKVLYLHDQKKVPYEDMVVLTFTNKAAGEIRERLAAKESSLSPEQLQGFGTFHSVALHLLRDVLPVEELGYEPGFTVIEPDEEVELALQIIEEEKLQIKYKNRLKKRLEQERTLYEQGKKETRYGDDLFVLMHRLGQEKLRQNKFTFRDLLRVSNFLLRRLVAEGEKEKFHPAWIIVDEVQDSDDIQIEFMEHLVVLGAKLFAVGDPNQVIYTWRGSRSNIFYQLKERFGARELTLPINYRSSGAILAAAKCFQQNPGELTGARTRGEKLRIRRHYNAFGEAQYLAAEIRGLMESGVACREIAVFYRLQSQSEILEKVFTGESIPFEVSVKKTIQDIPVLNWFLKVLRFSCNEKDAPAGVKALADKQYGEIRSAKRAREIIESVVTEKAERGRQKSGSESSQPADEHEGLTEKMCGFAEYFAEDCLENVIVDPAYVYDYFELDRYLKPTAARYSEDREYVWNLLERMITFALEQGLGFLEGFRLFLNSSALYGVQILQKEVNLQADSVKLMTLHASKGLEFSHVYIIGVNFGLIPLRTGDFETEDEERRLFFVGMTRAKDYLELSYYTNPDQVRVAPGESRYLQMIPRELVEGGVEEVRFEKTDLQKLRKEVEKSARVQPLAMLFGGGGAGKSAEESAGEPADKPVGETAEGSAEMKHGKMPRVRHAKYGVGTITSEDETMVTAEFENYGEKQFIKAFSELEYL</sequence>
<evidence type="ECO:0000256" key="4">
    <source>
        <dbReference type="ARBA" id="ARBA00022806"/>
    </source>
</evidence>
<dbReference type="Gene3D" id="1.10.486.10">
    <property type="entry name" value="PCRA, domain 4"/>
    <property type="match status" value="1"/>
</dbReference>
<dbReference type="PANTHER" id="PTHR11070">
    <property type="entry name" value="UVRD / RECB / PCRA DNA HELICASE FAMILY MEMBER"/>
    <property type="match status" value="1"/>
</dbReference>
<feature type="coiled-coil region" evidence="12">
    <location>
        <begin position="131"/>
        <end position="161"/>
    </location>
</feature>
<keyword evidence="6" id="KW-0238">DNA-binding</keyword>
<comment type="similarity">
    <text evidence="1">Belongs to the helicase family. UvrD subfamily.</text>
</comment>
<dbReference type="InterPro" id="IPR013986">
    <property type="entry name" value="DExx_box_DNA_helicase_dom_sf"/>
</dbReference>
<dbReference type="InterPro" id="IPR014016">
    <property type="entry name" value="UvrD-like_ATP-bd"/>
</dbReference>
<keyword evidence="7" id="KW-0413">Isomerase</keyword>
<dbReference type="Proteomes" id="UP000184301">
    <property type="component" value="Unassembled WGS sequence"/>
</dbReference>
<accession>A0A1M6UCM7</accession>
<name>A0A1M6UCM7_9FIRM</name>
<dbReference type="STRING" id="1121950.SAMN02745243_03469"/>
<evidence type="ECO:0000259" key="15">
    <source>
        <dbReference type="PROSITE" id="PS51217"/>
    </source>
</evidence>
<feature type="region of interest" description="Disordered" evidence="13">
    <location>
        <begin position="668"/>
        <end position="699"/>
    </location>
</feature>
<dbReference type="Gene3D" id="1.10.10.160">
    <property type="match status" value="1"/>
</dbReference>
<dbReference type="PROSITE" id="PS51217">
    <property type="entry name" value="UVRD_HELICASE_CTER"/>
    <property type="match status" value="1"/>
</dbReference>
<evidence type="ECO:0000256" key="5">
    <source>
        <dbReference type="ARBA" id="ARBA00022840"/>
    </source>
</evidence>
<proteinExistence type="inferred from homology"/>
<dbReference type="Gene3D" id="3.40.50.300">
    <property type="entry name" value="P-loop containing nucleotide triphosphate hydrolases"/>
    <property type="match status" value="2"/>
</dbReference>
<evidence type="ECO:0000256" key="3">
    <source>
        <dbReference type="ARBA" id="ARBA00022801"/>
    </source>
</evidence>
<evidence type="ECO:0000256" key="9">
    <source>
        <dbReference type="ARBA" id="ARBA00034808"/>
    </source>
</evidence>
<gene>
    <name evidence="16" type="ORF">SAMN02745243_03469</name>
</gene>
<dbReference type="GO" id="GO:0003677">
    <property type="term" value="F:DNA binding"/>
    <property type="evidence" value="ECO:0007669"/>
    <property type="project" value="UniProtKB-KW"/>
</dbReference>
<dbReference type="InterPro" id="IPR014017">
    <property type="entry name" value="DNA_helicase_UvrD-like_C"/>
</dbReference>
<evidence type="ECO:0000256" key="12">
    <source>
        <dbReference type="SAM" id="Coils"/>
    </source>
</evidence>
<dbReference type="PROSITE" id="PS51198">
    <property type="entry name" value="UVRD_HELICASE_ATP_BIND"/>
    <property type="match status" value="1"/>
</dbReference>
<feature type="binding site" evidence="11">
    <location>
        <begin position="29"/>
        <end position="36"/>
    </location>
    <ligand>
        <name>ATP</name>
        <dbReference type="ChEBI" id="CHEBI:30616"/>
    </ligand>
</feature>
<evidence type="ECO:0000256" key="13">
    <source>
        <dbReference type="SAM" id="MobiDB-lite"/>
    </source>
</evidence>
<dbReference type="EMBL" id="FQZY01000070">
    <property type="protein sequence ID" value="SHK66921.1"/>
    <property type="molecule type" value="Genomic_DNA"/>
</dbReference>
<dbReference type="GO" id="GO:0005524">
    <property type="term" value="F:ATP binding"/>
    <property type="evidence" value="ECO:0007669"/>
    <property type="project" value="UniProtKB-UniRule"/>
</dbReference>
<evidence type="ECO:0000256" key="8">
    <source>
        <dbReference type="ARBA" id="ARBA00034617"/>
    </source>
</evidence>
<dbReference type="SUPFAM" id="SSF52540">
    <property type="entry name" value="P-loop containing nucleoside triphosphate hydrolases"/>
    <property type="match status" value="1"/>
</dbReference>
<comment type="catalytic activity">
    <reaction evidence="8">
        <text>Couples ATP hydrolysis with the unwinding of duplex DNA by translocating in the 3'-5' direction.</text>
        <dbReference type="EC" id="5.6.2.4"/>
    </reaction>
</comment>
<dbReference type="EC" id="5.6.2.4" evidence="9"/>
<evidence type="ECO:0000256" key="7">
    <source>
        <dbReference type="ARBA" id="ARBA00023235"/>
    </source>
</evidence>
<dbReference type="Pfam" id="PF00580">
    <property type="entry name" value="UvrD-helicase"/>
    <property type="match status" value="1"/>
</dbReference>
<evidence type="ECO:0000313" key="17">
    <source>
        <dbReference type="Proteomes" id="UP000184301"/>
    </source>
</evidence>
<dbReference type="CDD" id="cd17932">
    <property type="entry name" value="DEXQc_UvrD"/>
    <property type="match status" value="1"/>
</dbReference>
<dbReference type="GO" id="GO:0000725">
    <property type="term" value="P:recombinational repair"/>
    <property type="evidence" value="ECO:0007669"/>
    <property type="project" value="TreeGrafter"/>
</dbReference>
<dbReference type="InterPro" id="IPR000212">
    <property type="entry name" value="DNA_helicase_UvrD/REP"/>
</dbReference>
<keyword evidence="2 11" id="KW-0547">Nucleotide-binding</keyword>
<organism evidence="16 17">
    <name type="scientific">Hespellia stercorisuis DSM 15480</name>
    <dbReference type="NCBI Taxonomy" id="1121950"/>
    <lineage>
        <taxon>Bacteria</taxon>
        <taxon>Bacillati</taxon>
        <taxon>Bacillota</taxon>
        <taxon>Clostridia</taxon>
        <taxon>Lachnospirales</taxon>
        <taxon>Lachnospiraceae</taxon>
        <taxon>Hespellia</taxon>
    </lineage>
</organism>
<comment type="catalytic activity">
    <reaction evidence="10">
        <text>ATP + H2O = ADP + phosphate + H(+)</text>
        <dbReference type="Rhea" id="RHEA:13065"/>
        <dbReference type="ChEBI" id="CHEBI:15377"/>
        <dbReference type="ChEBI" id="CHEBI:15378"/>
        <dbReference type="ChEBI" id="CHEBI:30616"/>
        <dbReference type="ChEBI" id="CHEBI:43474"/>
        <dbReference type="ChEBI" id="CHEBI:456216"/>
        <dbReference type="EC" id="5.6.2.4"/>
    </reaction>
</comment>
<evidence type="ECO:0000259" key="14">
    <source>
        <dbReference type="PROSITE" id="PS51198"/>
    </source>
</evidence>
<dbReference type="PANTHER" id="PTHR11070:SF2">
    <property type="entry name" value="ATP-DEPENDENT DNA HELICASE SRS2"/>
    <property type="match status" value="1"/>
</dbReference>
<dbReference type="AlphaFoldDB" id="A0A1M6UCM7"/>
<evidence type="ECO:0000256" key="2">
    <source>
        <dbReference type="ARBA" id="ARBA00022741"/>
    </source>
</evidence>
<dbReference type="GO" id="GO:0016887">
    <property type="term" value="F:ATP hydrolysis activity"/>
    <property type="evidence" value="ECO:0007669"/>
    <property type="project" value="RHEA"/>
</dbReference>
<keyword evidence="5 11" id="KW-0067">ATP-binding</keyword>
<dbReference type="GO" id="GO:0043138">
    <property type="term" value="F:3'-5' DNA helicase activity"/>
    <property type="evidence" value="ECO:0007669"/>
    <property type="project" value="UniProtKB-EC"/>
</dbReference>
<keyword evidence="4 11" id="KW-0347">Helicase</keyword>
<feature type="region of interest" description="Disordered" evidence="13">
    <location>
        <begin position="428"/>
        <end position="448"/>
    </location>
</feature>
<keyword evidence="3 11" id="KW-0378">Hydrolase</keyword>
<feature type="domain" description="UvrD-like helicase C-terminal" evidence="15">
    <location>
        <begin position="279"/>
        <end position="558"/>
    </location>
</feature>
<evidence type="ECO:0000256" key="11">
    <source>
        <dbReference type="PROSITE-ProRule" id="PRU00560"/>
    </source>
</evidence>
<evidence type="ECO:0000256" key="10">
    <source>
        <dbReference type="ARBA" id="ARBA00048988"/>
    </source>
</evidence>
<dbReference type="OrthoDB" id="9765670at2"/>
<dbReference type="Pfam" id="PF13361">
    <property type="entry name" value="UvrD_C"/>
    <property type="match status" value="2"/>
</dbReference>
<reference evidence="16 17" key="1">
    <citation type="submission" date="2016-11" db="EMBL/GenBank/DDBJ databases">
        <authorList>
            <person name="Jaros S."/>
            <person name="Januszkiewicz K."/>
            <person name="Wedrychowicz H."/>
        </authorList>
    </citation>
    <scope>NUCLEOTIDE SEQUENCE [LARGE SCALE GENOMIC DNA]</scope>
    <source>
        <strain evidence="16 17">DSM 15480</strain>
    </source>
</reference>